<dbReference type="PROSITE" id="PS50297">
    <property type="entry name" value="ANK_REP_REGION"/>
    <property type="match status" value="3"/>
</dbReference>
<feature type="non-terminal residue" evidence="5">
    <location>
        <position position="283"/>
    </location>
</feature>
<dbReference type="PANTHER" id="PTHR24171:SF10">
    <property type="entry name" value="ANKYRIN REPEAT DOMAIN-CONTAINING PROTEIN 29-LIKE"/>
    <property type="match status" value="1"/>
</dbReference>
<accession>A0ABQ6N7P6</accession>
<dbReference type="EMBL" id="BRYB01002328">
    <property type="protein sequence ID" value="GMI43107.1"/>
    <property type="molecule type" value="Genomic_DNA"/>
</dbReference>
<organism evidence="5 6">
    <name type="scientific">Tetraparma gracilis</name>
    <dbReference type="NCBI Taxonomy" id="2962635"/>
    <lineage>
        <taxon>Eukaryota</taxon>
        <taxon>Sar</taxon>
        <taxon>Stramenopiles</taxon>
        <taxon>Ochrophyta</taxon>
        <taxon>Bolidophyceae</taxon>
        <taxon>Parmales</taxon>
        <taxon>Triparmaceae</taxon>
        <taxon>Tetraparma</taxon>
    </lineage>
</organism>
<feature type="repeat" description="ANK" evidence="3">
    <location>
        <begin position="69"/>
        <end position="101"/>
    </location>
</feature>
<dbReference type="InterPro" id="IPR002110">
    <property type="entry name" value="Ankyrin_rpt"/>
</dbReference>
<evidence type="ECO:0000256" key="3">
    <source>
        <dbReference type="PROSITE-ProRule" id="PRU00023"/>
    </source>
</evidence>
<dbReference type="Pfam" id="PF11204">
    <property type="entry name" value="DUF2985"/>
    <property type="match status" value="1"/>
</dbReference>
<dbReference type="PANTHER" id="PTHR24171">
    <property type="entry name" value="ANKYRIN REPEAT DOMAIN-CONTAINING PROTEIN 39-RELATED"/>
    <property type="match status" value="1"/>
</dbReference>
<dbReference type="Proteomes" id="UP001165060">
    <property type="component" value="Unassembled WGS sequence"/>
</dbReference>
<sequence>MPTDTPLHKAAHQGSLPEVKEIIQEGEISVDAEGAGGRRALHRAAGGNHTKIITYLLSQGAVLDQPDRSGRTALHWSAISGHVEATEMLLGKGSDPLAESQSKMTALHGAADRGHVAVVRLLLETDGREHLQRLFAAVDEDGKSASTLAREADQRDVLEVLKEFGDPGAMVVAGEGYISTPEDAGTLECLRDNWINARGTTPWKLLDALYILLVITDGAFFFFLLMGWTTMNEEDKNCWLNWSIQVLCGLFSYPAVVELPWRLGNLVSLASGEAESGDDFYGN</sequence>
<name>A0ABQ6N7P6_9STRA</name>
<dbReference type="Gene3D" id="1.25.40.20">
    <property type="entry name" value="Ankyrin repeat-containing domain"/>
    <property type="match status" value="1"/>
</dbReference>
<dbReference type="Pfam" id="PF00023">
    <property type="entry name" value="Ank"/>
    <property type="match status" value="1"/>
</dbReference>
<keyword evidence="1" id="KW-0677">Repeat</keyword>
<reference evidence="5 6" key="1">
    <citation type="journal article" date="2023" name="Commun. Biol.">
        <title>Genome analysis of Parmales, the sister group of diatoms, reveals the evolutionary specialization of diatoms from phago-mixotrophs to photoautotrophs.</title>
        <authorList>
            <person name="Ban H."/>
            <person name="Sato S."/>
            <person name="Yoshikawa S."/>
            <person name="Yamada K."/>
            <person name="Nakamura Y."/>
            <person name="Ichinomiya M."/>
            <person name="Sato N."/>
            <person name="Blanc-Mathieu R."/>
            <person name="Endo H."/>
            <person name="Kuwata A."/>
            <person name="Ogata H."/>
        </authorList>
    </citation>
    <scope>NUCLEOTIDE SEQUENCE [LARGE SCALE GENOMIC DNA]</scope>
</reference>
<dbReference type="SMART" id="SM00248">
    <property type="entry name" value="ANK"/>
    <property type="match status" value="4"/>
</dbReference>
<feature type="transmembrane region" description="Helical" evidence="4">
    <location>
        <begin position="208"/>
        <end position="228"/>
    </location>
</feature>
<feature type="repeat" description="ANK" evidence="3">
    <location>
        <begin position="36"/>
        <end position="68"/>
    </location>
</feature>
<keyword evidence="4" id="KW-0812">Transmembrane</keyword>
<comment type="caution">
    <text evidence="5">The sequence shown here is derived from an EMBL/GenBank/DDBJ whole genome shotgun (WGS) entry which is preliminary data.</text>
</comment>
<protein>
    <recommendedName>
        <fullName evidence="7">Ankyrin repeat-containing domain protein</fullName>
    </recommendedName>
</protein>
<evidence type="ECO:0000256" key="2">
    <source>
        <dbReference type="ARBA" id="ARBA00023043"/>
    </source>
</evidence>
<dbReference type="Pfam" id="PF12796">
    <property type="entry name" value="Ank_2"/>
    <property type="match status" value="1"/>
</dbReference>
<evidence type="ECO:0000256" key="1">
    <source>
        <dbReference type="ARBA" id="ARBA00022737"/>
    </source>
</evidence>
<keyword evidence="4" id="KW-0472">Membrane</keyword>
<evidence type="ECO:0000256" key="4">
    <source>
        <dbReference type="SAM" id="Phobius"/>
    </source>
</evidence>
<evidence type="ECO:0000313" key="6">
    <source>
        <dbReference type="Proteomes" id="UP001165060"/>
    </source>
</evidence>
<feature type="repeat" description="ANK" evidence="3">
    <location>
        <begin position="102"/>
        <end position="124"/>
    </location>
</feature>
<keyword evidence="4" id="KW-1133">Transmembrane helix</keyword>
<dbReference type="SUPFAM" id="SSF48403">
    <property type="entry name" value="Ankyrin repeat"/>
    <property type="match status" value="1"/>
</dbReference>
<dbReference type="InterPro" id="IPR021369">
    <property type="entry name" value="DUF2985"/>
</dbReference>
<evidence type="ECO:0008006" key="7">
    <source>
        <dbReference type="Google" id="ProtNLM"/>
    </source>
</evidence>
<gene>
    <name evidence="5" type="ORF">TeGR_g1025</name>
</gene>
<keyword evidence="6" id="KW-1185">Reference proteome</keyword>
<proteinExistence type="predicted"/>
<dbReference type="InterPro" id="IPR036770">
    <property type="entry name" value="Ankyrin_rpt-contain_sf"/>
</dbReference>
<keyword evidence="2 3" id="KW-0040">ANK repeat</keyword>
<evidence type="ECO:0000313" key="5">
    <source>
        <dbReference type="EMBL" id="GMI43107.1"/>
    </source>
</evidence>
<dbReference type="PROSITE" id="PS50088">
    <property type="entry name" value="ANK_REPEAT"/>
    <property type="match status" value="3"/>
</dbReference>